<protein>
    <submittedName>
        <fullName evidence="1">Uncharacterized protein</fullName>
    </submittedName>
</protein>
<dbReference type="Proteomes" id="UP000265520">
    <property type="component" value="Unassembled WGS sequence"/>
</dbReference>
<reference evidence="1 2" key="1">
    <citation type="journal article" date="2018" name="Front. Plant Sci.">
        <title>Red Clover (Trifolium pratense) and Zigzag Clover (T. medium) - A Picture of Genomic Similarities and Differences.</title>
        <authorList>
            <person name="Dluhosova J."/>
            <person name="Istvanek J."/>
            <person name="Nedelnik J."/>
            <person name="Repkova J."/>
        </authorList>
    </citation>
    <scope>NUCLEOTIDE SEQUENCE [LARGE SCALE GENOMIC DNA]</scope>
    <source>
        <strain evidence="2">cv. 10/8</strain>
        <tissue evidence="1">Leaf</tissue>
    </source>
</reference>
<keyword evidence="2" id="KW-1185">Reference proteome</keyword>
<comment type="caution">
    <text evidence="1">The sequence shown here is derived from an EMBL/GenBank/DDBJ whole genome shotgun (WGS) entry which is preliminary data.</text>
</comment>
<feature type="non-terminal residue" evidence="1">
    <location>
        <position position="87"/>
    </location>
</feature>
<sequence length="87" mass="9723">MDEDISGDSEFVGDTQLVIDAQQQLSTSVIQVPDTVQKDIDFLKESWANMAELEDGNILEQQPEVRFQTVLSRSQKKAIKKRAAAAK</sequence>
<organism evidence="1 2">
    <name type="scientific">Trifolium medium</name>
    <dbReference type="NCBI Taxonomy" id="97028"/>
    <lineage>
        <taxon>Eukaryota</taxon>
        <taxon>Viridiplantae</taxon>
        <taxon>Streptophyta</taxon>
        <taxon>Embryophyta</taxon>
        <taxon>Tracheophyta</taxon>
        <taxon>Spermatophyta</taxon>
        <taxon>Magnoliopsida</taxon>
        <taxon>eudicotyledons</taxon>
        <taxon>Gunneridae</taxon>
        <taxon>Pentapetalae</taxon>
        <taxon>rosids</taxon>
        <taxon>fabids</taxon>
        <taxon>Fabales</taxon>
        <taxon>Fabaceae</taxon>
        <taxon>Papilionoideae</taxon>
        <taxon>50 kb inversion clade</taxon>
        <taxon>NPAAA clade</taxon>
        <taxon>Hologalegina</taxon>
        <taxon>IRL clade</taxon>
        <taxon>Trifolieae</taxon>
        <taxon>Trifolium</taxon>
    </lineage>
</organism>
<evidence type="ECO:0000313" key="1">
    <source>
        <dbReference type="EMBL" id="MCI40433.1"/>
    </source>
</evidence>
<dbReference type="EMBL" id="LXQA010279678">
    <property type="protein sequence ID" value="MCI40433.1"/>
    <property type="molecule type" value="Genomic_DNA"/>
</dbReference>
<accession>A0A392RUY9</accession>
<name>A0A392RUY9_9FABA</name>
<proteinExistence type="predicted"/>
<evidence type="ECO:0000313" key="2">
    <source>
        <dbReference type="Proteomes" id="UP000265520"/>
    </source>
</evidence>
<dbReference type="AlphaFoldDB" id="A0A392RUY9"/>